<dbReference type="RefSeq" id="WP_063612611.1">
    <property type="nucleotide sequence ID" value="NZ_CP015441.1"/>
</dbReference>
<keyword evidence="2" id="KW-0614">Plasmid</keyword>
<evidence type="ECO:0000256" key="1">
    <source>
        <dbReference type="SAM" id="Phobius"/>
    </source>
</evidence>
<dbReference type="OrthoDB" id="7572638at2"/>
<keyword evidence="1" id="KW-0812">Transmembrane</keyword>
<dbReference type="AlphaFoldDB" id="A0A168M540"/>
<dbReference type="Proteomes" id="UP000059113">
    <property type="component" value="Plasmid"/>
</dbReference>
<protein>
    <submittedName>
        <fullName evidence="2">Uncharacterized protein</fullName>
    </submittedName>
</protein>
<dbReference type="KEGG" id="ery:CP97_14950"/>
<feature type="transmembrane region" description="Helical" evidence="1">
    <location>
        <begin position="69"/>
        <end position="89"/>
    </location>
</feature>
<name>A0A168M540_9SPHN</name>
<keyword evidence="1" id="KW-0472">Membrane</keyword>
<reference evidence="2 3" key="1">
    <citation type="submission" date="2016-04" db="EMBL/GenBank/DDBJ databases">
        <title>The complete genome sequence of Erythrobacter atlanticus s21-N3.</title>
        <authorList>
            <person name="Wang W."/>
            <person name="Wang L."/>
            <person name="Zhuang L."/>
            <person name="Shao Z."/>
        </authorList>
    </citation>
    <scope>NUCLEOTIDE SEQUENCE [LARGE SCALE GENOMIC DNA]</scope>
    <source>
        <strain evidence="3">s21-N3</strain>
        <plasmid evidence="3">Plasmid</plasmid>
    </source>
</reference>
<proteinExistence type="predicted"/>
<feature type="transmembrane region" description="Helical" evidence="1">
    <location>
        <begin position="6"/>
        <end position="32"/>
    </location>
</feature>
<gene>
    <name evidence="2" type="ORF">CP97_14950</name>
</gene>
<dbReference type="EMBL" id="CP015441">
    <property type="protein sequence ID" value="ANC50640.1"/>
    <property type="molecule type" value="Genomic_DNA"/>
</dbReference>
<evidence type="ECO:0000313" key="3">
    <source>
        <dbReference type="Proteomes" id="UP000059113"/>
    </source>
</evidence>
<keyword evidence="3" id="KW-1185">Reference proteome</keyword>
<organism evidence="2 3">
    <name type="scientific">Aurantiacibacter atlanticus</name>
    <dbReference type="NCBI Taxonomy" id="1648404"/>
    <lineage>
        <taxon>Bacteria</taxon>
        <taxon>Pseudomonadati</taxon>
        <taxon>Pseudomonadota</taxon>
        <taxon>Alphaproteobacteria</taxon>
        <taxon>Sphingomonadales</taxon>
        <taxon>Erythrobacteraceae</taxon>
        <taxon>Aurantiacibacter</taxon>
    </lineage>
</organism>
<accession>A0A168M540</accession>
<sequence>MKQEALIAWTSLYIAVGIMALMCAVLAVLVTAHDWRAGRWRPALATRLDKTLLLPKIWLRWQINYLKGAPVIVAVALYYAWSVGFSVFWDL</sequence>
<geneLocation type="plasmid" evidence="3"/>
<evidence type="ECO:0000313" key="2">
    <source>
        <dbReference type="EMBL" id="ANC50640.1"/>
    </source>
</evidence>
<keyword evidence="1" id="KW-1133">Transmembrane helix</keyword>